<reference evidence="4" key="3">
    <citation type="submission" date="2025-09" db="UniProtKB">
        <authorList>
            <consortium name="Ensembl"/>
        </authorList>
    </citation>
    <scope>IDENTIFICATION</scope>
</reference>
<evidence type="ECO:0000313" key="4">
    <source>
        <dbReference type="Ensembl" id="ENSCUSP00005021015.1"/>
    </source>
</evidence>
<sequence length="295" mass="31834">MLASLTQSPQTPVVISRCVQAAAPSKPSQLYPTAGSSPSAFPQRQTWVFKSKELMVKASSAVPEGSLVYVREGSNAFLRTPTGWSRLLVPGAMGIPSPSQHRQGLTPSRKGGAETSIPPCHPQLRLAALNVPLSGDMSGIRGADLQCYRQSQEAGLYGTFRAFLSSPTQHLVSIVKRTDRTLPIVNLKGQLLAKSWSSLFGGQSGAALQGPIYSFNGRNILLDPLWPRRLAWHGSTPRGGHARRWDCQGWRSSGTAEGVATALGEGRLLAGQRHNCSTPLAVLCIEVAFPYRHMW</sequence>
<dbReference type="Proteomes" id="UP000694563">
    <property type="component" value="Chromosome 23"/>
</dbReference>
<evidence type="ECO:0000256" key="1">
    <source>
        <dbReference type="SAM" id="MobiDB-lite"/>
    </source>
</evidence>
<dbReference type="Pfam" id="PF20010">
    <property type="entry name" value="Collagen_trimer"/>
    <property type="match status" value="1"/>
</dbReference>
<dbReference type="SUPFAM" id="SSF56436">
    <property type="entry name" value="C-type lectin-like"/>
    <property type="match status" value="1"/>
</dbReference>
<dbReference type="InterPro" id="IPR016186">
    <property type="entry name" value="C-type_lectin-like/link_sf"/>
</dbReference>
<dbReference type="Gene3D" id="3.10.100.10">
    <property type="entry name" value="Mannose-Binding Protein A, subunit A"/>
    <property type="match status" value="1"/>
</dbReference>
<dbReference type="Pfam" id="PF06482">
    <property type="entry name" value="Endostatin"/>
    <property type="match status" value="1"/>
</dbReference>
<dbReference type="InterPro" id="IPR045463">
    <property type="entry name" value="XV/XVIII_trimerization_dom"/>
</dbReference>
<evidence type="ECO:0000259" key="3">
    <source>
        <dbReference type="Pfam" id="PF20010"/>
    </source>
</evidence>
<dbReference type="Gene3D" id="3.40.1620.70">
    <property type="match status" value="1"/>
</dbReference>
<gene>
    <name evidence="4" type="primary">LOC117006265</name>
</gene>
<protein>
    <submittedName>
        <fullName evidence="4">Uncharacterized protein</fullName>
    </submittedName>
</protein>
<keyword evidence="5" id="KW-1185">Reference proteome</keyword>
<feature type="domain" description="Collagen type XV/XVIII trimerization" evidence="3">
    <location>
        <begin position="48"/>
        <end position="86"/>
    </location>
</feature>
<name>A0A8C3V139_CATUS</name>
<feature type="domain" description="Collagenase NC10/endostatin" evidence="2">
    <location>
        <begin position="124"/>
        <end position="289"/>
    </location>
</feature>
<organism evidence="4 5">
    <name type="scientific">Catharus ustulatus</name>
    <name type="common">Russet-backed thrush</name>
    <name type="synonym">Hylocichla ustulatus</name>
    <dbReference type="NCBI Taxonomy" id="91951"/>
    <lineage>
        <taxon>Eukaryota</taxon>
        <taxon>Metazoa</taxon>
        <taxon>Chordata</taxon>
        <taxon>Craniata</taxon>
        <taxon>Vertebrata</taxon>
        <taxon>Euteleostomi</taxon>
        <taxon>Archelosauria</taxon>
        <taxon>Archosauria</taxon>
        <taxon>Dinosauria</taxon>
        <taxon>Saurischia</taxon>
        <taxon>Theropoda</taxon>
        <taxon>Coelurosauria</taxon>
        <taxon>Aves</taxon>
        <taxon>Neognathae</taxon>
        <taxon>Neoaves</taxon>
        <taxon>Telluraves</taxon>
        <taxon>Australaves</taxon>
        <taxon>Passeriformes</taxon>
        <taxon>Turdidae</taxon>
        <taxon>Catharus</taxon>
    </lineage>
</organism>
<dbReference type="InterPro" id="IPR010515">
    <property type="entry name" value="Collagenase_NC10/endostatin"/>
</dbReference>
<proteinExistence type="predicted"/>
<evidence type="ECO:0000259" key="2">
    <source>
        <dbReference type="Pfam" id="PF06482"/>
    </source>
</evidence>
<reference evidence="4" key="2">
    <citation type="submission" date="2025-08" db="UniProtKB">
        <authorList>
            <consortium name="Ensembl"/>
        </authorList>
    </citation>
    <scope>IDENTIFICATION</scope>
</reference>
<feature type="compositionally biased region" description="Polar residues" evidence="1">
    <location>
        <begin position="97"/>
        <end position="106"/>
    </location>
</feature>
<feature type="region of interest" description="Disordered" evidence="1">
    <location>
        <begin position="95"/>
        <end position="115"/>
    </location>
</feature>
<dbReference type="AlphaFoldDB" id="A0A8C3V139"/>
<dbReference type="Ensembl" id="ENSCUST00005021784.1">
    <property type="protein sequence ID" value="ENSCUSP00005021015.1"/>
    <property type="gene ID" value="ENSCUSG00005013380.1"/>
</dbReference>
<reference evidence="4" key="1">
    <citation type="submission" date="2020-10" db="EMBL/GenBank/DDBJ databases">
        <title>Catharus ustulatus (Swainson's thrush) genome, bCatUst1, primary haplotype v2.</title>
        <authorList>
            <person name="Delmore K."/>
            <person name="Vafadar M."/>
            <person name="Formenti G."/>
            <person name="Chow W."/>
            <person name="Pelan S."/>
            <person name="Howe K."/>
            <person name="Rhie A."/>
            <person name="Mountcastle J."/>
            <person name="Haase B."/>
            <person name="Fedrigo O."/>
            <person name="Jarvis E.D."/>
        </authorList>
    </citation>
    <scope>NUCLEOTIDE SEQUENCE [LARGE SCALE GENOMIC DNA]</scope>
</reference>
<dbReference type="InterPro" id="IPR016187">
    <property type="entry name" value="CTDL_fold"/>
</dbReference>
<evidence type="ECO:0000313" key="5">
    <source>
        <dbReference type="Proteomes" id="UP000694563"/>
    </source>
</evidence>
<accession>A0A8C3V139</accession>